<dbReference type="EMBL" id="BK014851">
    <property type="protein sequence ID" value="DAD78775.1"/>
    <property type="molecule type" value="Genomic_DNA"/>
</dbReference>
<accession>A0A8S5M9L9</accession>
<protein>
    <submittedName>
        <fullName evidence="1">Putative cellulose synthase A catalytic synthase, plant conserved region</fullName>
    </submittedName>
</protein>
<sequence length="41" mass="4661">MNAVTALIVLYHRDGLMFPFTATLPFCRKTLSIMAVGYRLK</sequence>
<reference evidence="1" key="1">
    <citation type="journal article" date="2021" name="Proc. Natl. Acad. Sci. U.S.A.">
        <title>A Catalog of Tens of Thousands of Viruses from Human Metagenomes Reveals Hidden Associations with Chronic Diseases.</title>
        <authorList>
            <person name="Tisza M.J."/>
            <person name="Buck C.B."/>
        </authorList>
    </citation>
    <scope>NUCLEOTIDE SEQUENCE</scope>
    <source>
        <strain evidence="1">CtfvB24</strain>
    </source>
</reference>
<proteinExistence type="predicted"/>
<name>A0A8S5M9L9_9CAUD</name>
<organism evidence="1">
    <name type="scientific">Myoviridae sp. ctfvB24</name>
    <dbReference type="NCBI Taxonomy" id="2826679"/>
    <lineage>
        <taxon>Viruses</taxon>
        <taxon>Duplodnaviria</taxon>
        <taxon>Heunggongvirae</taxon>
        <taxon>Uroviricota</taxon>
        <taxon>Caudoviricetes</taxon>
    </lineage>
</organism>
<evidence type="ECO:0000313" key="1">
    <source>
        <dbReference type="EMBL" id="DAD78775.1"/>
    </source>
</evidence>